<sequence>MPLDGHQYLVSQGWAGKGTGLRQGAITRPIAVSQKKTLAGLGKDRDEAFPFWDHLFSAASKSIQVKISNDSDDSDADTADDGSAPILKRTTTGILSNRRPATETPATTSGTSTPVTPPLDGPRMSLIALAKREAAKRNLYSRFYRGPILGPDLPEQRPSSSRTRSQSPAEMGNDDDGEKKVQRSEKKKRKGEDLEKEEKRERKRRKKELKALEKLEKKAKKMASKEASAETEDASDCADKLERRRRREEKRKRREEKSTRKLEIQVSVTKETESKINDEAGGQSPEADDDSAKLGIKRRKNKDDVLNESTFPKAKKKRKKDD</sequence>
<feature type="compositionally biased region" description="Low complexity" evidence="1">
    <location>
        <begin position="102"/>
        <end position="114"/>
    </location>
</feature>
<keyword evidence="4" id="KW-1185">Reference proteome</keyword>
<dbReference type="Proteomes" id="UP001465976">
    <property type="component" value="Unassembled WGS sequence"/>
</dbReference>
<feature type="region of interest" description="Disordered" evidence="1">
    <location>
        <begin position="145"/>
        <end position="322"/>
    </location>
</feature>
<evidence type="ECO:0000313" key="4">
    <source>
        <dbReference type="Proteomes" id="UP001465976"/>
    </source>
</evidence>
<protein>
    <recommendedName>
        <fullName evidence="2">G-patch domain-containing protein</fullName>
    </recommendedName>
</protein>
<reference evidence="3 4" key="1">
    <citation type="submission" date="2024-02" db="EMBL/GenBank/DDBJ databases">
        <title>A draft genome for the cacao thread blight pathogen Marasmius crinis-equi.</title>
        <authorList>
            <person name="Cohen S.P."/>
            <person name="Baruah I.K."/>
            <person name="Amoako-Attah I."/>
            <person name="Bukari Y."/>
            <person name="Meinhardt L.W."/>
            <person name="Bailey B.A."/>
        </authorList>
    </citation>
    <scope>NUCLEOTIDE SEQUENCE [LARGE SCALE GENOMIC DNA]</scope>
    <source>
        <strain evidence="3 4">GH-76</strain>
    </source>
</reference>
<comment type="caution">
    <text evidence="3">The sequence shown here is derived from an EMBL/GenBank/DDBJ whole genome shotgun (WGS) entry which is preliminary data.</text>
</comment>
<accession>A0ABR3FYQ4</accession>
<gene>
    <name evidence="3" type="ORF">V5O48_001391</name>
</gene>
<proteinExistence type="predicted"/>
<dbReference type="InterPro" id="IPR000467">
    <property type="entry name" value="G_patch_dom"/>
</dbReference>
<feature type="compositionally biased region" description="Low complexity" evidence="1">
    <location>
        <begin position="156"/>
        <end position="168"/>
    </location>
</feature>
<feature type="compositionally biased region" description="Acidic residues" evidence="1">
    <location>
        <begin position="70"/>
        <end position="80"/>
    </location>
</feature>
<evidence type="ECO:0000256" key="1">
    <source>
        <dbReference type="SAM" id="MobiDB-lite"/>
    </source>
</evidence>
<feature type="compositionally biased region" description="Basic and acidic residues" evidence="1">
    <location>
        <begin position="177"/>
        <end position="200"/>
    </location>
</feature>
<dbReference type="PROSITE" id="PS50174">
    <property type="entry name" value="G_PATCH"/>
    <property type="match status" value="1"/>
</dbReference>
<feature type="compositionally biased region" description="Basic residues" evidence="1">
    <location>
        <begin position="313"/>
        <end position="322"/>
    </location>
</feature>
<feature type="domain" description="G-patch" evidence="2">
    <location>
        <begin position="5"/>
        <end position="46"/>
    </location>
</feature>
<organism evidence="3 4">
    <name type="scientific">Marasmius crinis-equi</name>
    <dbReference type="NCBI Taxonomy" id="585013"/>
    <lineage>
        <taxon>Eukaryota</taxon>
        <taxon>Fungi</taxon>
        <taxon>Dikarya</taxon>
        <taxon>Basidiomycota</taxon>
        <taxon>Agaricomycotina</taxon>
        <taxon>Agaricomycetes</taxon>
        <taxon>Agaricomycetidae</taxon>
        <taxon>Agaricales</taxon>
        <taxon>Marasmiineae</taxon>
        <taxon>Marasmiaceae</taxon>
        <taxon>Marasmius</taxon>
    </lineage>
</organism>
<feature type="region of interest" description="Disordered" evidence="1">
    <location>
        <begin position="68"/>
        <end position="121"/>
    </location>
</feature>
<evidence type="ECO:0000313" key="3">
    <source>
        <dbReference type="EMBL" id="KAL0580661.1"/>
    </source>
</evidence>
<dbReference type="EMBL" id="JBAHYK010000026">
    <property type="protein sequence ID" value="KAL0580661.1"/>
    <property type="molecule type" value="Genomic_DNA"/>
</dbReference>
<name>A0ABR3FYQ4_9AGAR</name>
<evidence type="ECO:0000259" key="2">
    <source>
        <dbReference type="PROSITE" id="PS50174"/>
    </source>
</evidence>
<feature type="compositionally biased region" description="Basic residues" evidence="1">
    <location>
        <begin position="243"/>
        <end position="254"/>
    </location>
</feature>